<keyword evidence="2" id="KW-0812">Transmembrane</keyword>
<feature type="compositionally biased region" description="Gly residues" evidence="1">
    <location>
        <begin position="43"/>
        <end position="75"/>
    </location>
</feature>
<name>A0AAV9G6W5_9PEZI</name>
<comment type="caution">
    <text evidence="5">The sequence shown here is derived from an EMBL/GenBank/DDBJ whole genome shotgun (WGS) entry which is preliminary data.</text>
</comment>
<evidence type="ECO:0000256" key="1">
    <source>
        <dbReference type="SAM" id="MobiDB-lite"/>
    </source>
</evidence>
<evidence type="ECO:0000256" key="2">
    <source>
        <dbReference type="SAM" id="Phobius"/>
    </source>
</evidence>
<evidence type="ECO:0000313" key="5">
    <source>
        <dbReference type="EMBL" id="KAK4444085.1"/>
    </source>
</evidence>
<dbReference type="PANTHER" id="PTHR42091:SF1">
    <property type="entry name" value="CONSERVED GLYCINE-RICH PROTEIN (AFU_ORTHOLOGUE AFUA_7G02440)"/>
    <property type="match status" value="1"/>
</dbReference>
<feature type="chain" id="PRO_5043597402" description="DUF7732 domain-containing protein" evidence="3">
    <location>
        <begin position="18"/>
        <end position="264"/>
    </location>
</feature>
<sequence>MRLFLPVFVLLLALVDALSVAPRADAAIKPIEQSSEHWKRRGGGGGGGGRGGGSSGSSGSGGTTSGSSSGSGGSRGSSTSNAGGRTTTGSGASPSYGGGKFYGGGAAVPYKAGSRSPSGISPVFLGVGLGALAFWPGLWLYGAYTYPYSRPYSYYNQTSKQNETAEVTCGCDPYSVCGCDENGDPQFLSDIIGNGTDLNNTLVSVATINNTRHILLNGTLPNGTTAAGGDEDPFGNAGQGMRLLLENAGFWPVVALVATMVFAA</sequence>
<dbReference type="InterPro" id="IPR056634">
    <property type="entry name" value="DUF7732"/>
</dbReference>
<dbReference type="Proteomes" id="UP001321760">
    <property type="component" value="Unassembled WGS sequence"/>
</dbReference>
<evidence type="ECO:0000259" key="4">
    <source>
        <dbReference type="Pfam" id="PF24866"/>
    </source>
</evidence>
<feature type="compositionally biased region" description="Low complexity" evidence="1">
    <location>
        <begin position="76"/>
        <end position="93"/>
    </location>
</feature>
<evidence type="ECO:0000256" key="3">
    <source>
        <dbReference type="SAM" id="SignalP"/>
    </source>
</evidence>
<keyword evidence="6" id="KW-1185">Reference proteome</keyword>
<dbReference type="AlphaFoldDB" id="A0AAV9G6W5"/>
<feature type="region of interest" description="Disordered" evidence="1">
    <location>
        <begin position="32"/>
        <end position="94"/>
    </location>
</feature>
<keyword evidence="3" id="KW-0732">Signal</keyword>
<protein>
    <recommendedName>
        <fullName evidence="4">DUF7732 domain-containing protein</fullName>
    </recommendedName>
</protein>
<feature type="transmembrane region" description="Helical" evidence="2">
    <location>
        <begin position="123"/>
        <end position="144"/>
    </location>
</feature>
<accession>A0AAV9G6W5</accession>
<reference evidence="5" key="2">
    <citation type="submission" date="2023-05" db="EMBL/GenBank/DDBJ databases">
        <authorList>
            <consortium name="Lawrence Berkeley National Laboratory"/>
            <person name="Steindorff A."/>
            <person name="Hensen N."/>
            <person name="Bonometti L."/>
            <person name="Westerberg I."/>
            <person name="Brannstrom I.O."/>
            <person name="Guillou S."/>
            <person name="Cros-Aarteil S."/>
            <person name="Calhoun S."/>
            <person name="Haridas S."/>
            <person name="Kuo A."/>
            <person name="Mondo S."/>
            <person name="Pangilinan J."/>
            <person name="Riley R."/>
            <person name="Labutti K."/>
            <person name="Andreopoulos B."/>
            <person name="Lipzen A."/>
            <person name="Chen C."/>
            <person name="Yanf M."/>
            <person name="Daum C."/>
            <person name="Ng V."/>
            <person name="Clum A."/>
            <person name="Ohm R."/>
            <person name="Martin F."/>
            <person name="Silar P."/>
            <person name="Natvig D."/>
            <person name="Lalanne C."/>
            <person name="Gautier V."/>
            <person name="Ament-Velasquez S.L."/>
            <person name="Kruys A."/>
            <person name="Hutchinson M.I."/>
            <person name="Powell A.J."/>
            <person name="Barry K."/>
            <person name="Miller A.N."/>
            <person name="Grigoriev I.V."/>
            <person name="Debuchy R."/>
            <person name="Gladieux P."/>
            <person name="Thoren M.H."/>
            <person name="Johannesson H."/>
        </authorList>
    </citation>
    <scope>NUCLEOTIDE SEQUENCE</scope>
    <source>
        <strain evidence="5">PSN243</strain>
    </source>
</reference>
<proteinExistence type="predicted"/>
<reference evidence="5" key="1">
    <citation type="journal article" date="2023" name="Mol. Phylogenet. Evol.">
        <title>Genome-scale phylogeny and comparative genomics of the fungal order Sordariales.</title>
        <authorList>
            <person name="Hensen N."/>
            <person name="Bonometti L."/>
            <person name="Westerberg I."/>
            <person name="Brannstrom I.O."/>
            <person name="Guillou S."/>
            <person name="Cros-Aarteil S."/>
            <person name="Calhoun S."/>
            <person name="Haridas S."/>
            <person name="Kuo A."/>
            <person name="Mondo S."/>
            <person name="Pangilinan J."/>
            <person name="Riley R."/>
            <person name="LaButti K."/>
            <person name="Andreopoulos B."/>
            <person name="Lipzen A."/>
            <person name="Chen C."/>
            <person name="Yan M."/>
            <person name="Daum C."/>
            <person name="Ng V."/>
            <person name="Clum A."/>
            <person name="Steindorff A."/>
            <person name="Ohm R.A."/>
            <person name="Martin F."/>
            <person name="Silar P."/>
            <person name="Natvig D.O."/>
            <person name="Lalanne C."/>
            <person name="Gautier V."/>
            <person name="Ament-Velasquez S.L."/>
            <person name="Kruys A."/>
            <person name="Hutchinson M.I."/>
            <person name="Powell A.J."/>
            <person name="Barry K."/>
            <person name="Miller A.N."/>
            <person name="Grigoriev I.V."/>
            <person name="Debuchy R."/>
            <person name="Gladieux P."/>
            <person name="Hiltunen Thoren M."/>
            <person name="Johannesson H."/>
        </authorList>
    </citation>
    <scope>NUCLEOTIDE SEQUENCE</scope>
    <source>
        <strain evidence="5">PSN243</strain>
    </source>
</reference>
<organism evidence="5 6">
    <name type="scientific">Podospora aff. communis PSN243</name>
    <dbReference type="NCBI Taxonomy" id="3040156"/>
    <lineage>
        <taxon>Eukaryota</taxon>
        <taxon>Fungi</taxon>
        <taxon>Dikarya</taxon>
        <taxon>Ascomycota</taxon>
        <taxon>Pezizomycotina</taxon>
        <taxon>Sordariomycetes</taxon>
        <taxon>Sordariomycetidae</taxon>
        <taxon>Sordariales</taxon>
        <taxon>Podosporaceae</taxon>
        <taxon>Podospora</taxon>
    </lineage>
</organism>
<evidence type="ECO:0000313" key="6">
    <source>
        <dbReference type="Proteomes" id="UP001321760"/>
    </source>
</evidence>
<dbReference type="EMBL" id="MU865982">
    <property type="protein sequence ID" value="KAK4444085.1"/>
    <property type="molecule type" value="Genomic_DNA"/>
</dbReference>
<keyword evidence="2" id="KW-1133">Transmembrane helix</keyword>
<gene>
    <name evidence="5" type="ORF">QBC34DRAFT_415907</name>
</gene>
<keyword evidence="2" id="KW-0472">Membrane</keyword>
<feature type="transmembrane region" description="Helical" evidence="2">
    <location>
        <begin position="243"/>
        <end position="263"/>
    </location>
</feature>
<feature type="domain" description="DUF7732" evidence="4">
    <location>
        <begin position="101"/>
        <end position="224"/>
    </location>
</feature>
<dbReference type="PANTHER" id="PTHR42091">
    <property type="entry name" value="CONSERVED GLYCINE-RICH PROTEIN (AFU_ORTHOLOGUE AFUA_7G02440)"/>
    <property type="match status" value="1"/>
</dbReference>
<dbReference type="Pfam" id="PF24866">
    <property type="entry name" value="DUF7732"/>
    <property type="match status" value="1"/>
</dbReference>
<feature type="signal peptide" evidence="3">
    <location>
        <begin position="1"/>
        <end position="17"/>
    </location>
</feature>